<name>A0A371DCT2_9APHY</name>
<proteinExistence type="predicted"/>
<gene>
    <name evidence="2" type="ORF">OH76DRAFT_1402768</name>
</gene>
<protein>
    <submittedName>
        <fullName evidence="2">Uncharacterized protein</fullName>
    </submittedName>
</protein>
<feature type="non-terminal residue" evidence="2">
    <location>
        <position position="52"/>
    </location>
</feature>
<keyword evidence="3" id="KW-1185">Reference proteome</keyword>
<evidence type="ECO:0000256" key="1">
    <source>
        <dbReference type="SAM" id="MobiDB-lite"/>
    </source>
</evidence>
<dbReference type="AlphaFoldDB" id="A0A371DCT2"/>
<dbReference type="EMBL" id="KZ857400">
    <property type="protein sequence ID" value="RDX50310.1"/>
    <property type="molecule type" value="Genomic_DNA"/>
</dbReference>
<reference evidence="2 3" key="1">
    <citation type="journal article" date="2018" name="Biotechnol. Biofuels">
        <title>Integrative visual omics of the white-rot fungus Polyporus brumalis exposes the biotechnological potential of its oxidative enzymes for delignifying raw plant biomass.</title>
        <authorList>
            <person name="Miyauchi S."/>
            <person name="Rancon A."/>
            <person name="Drula E."/>
            <person name="Hage H."/>
            <person name="Chaduli D."/>
            <person name="Favel A."/>
            <person name="Grisel S."/>
            <person name="Henrissat B."/>
            <person name="Herpoel-Gimbert I."/>
            <person name="Ruiz-Duenas F.J."/>
            <person name="Chevret D."/>
            <person name="Hainaut M."/>
            <person name="Lin J."/>
            <person name="Wang M."/>
            <person name="Pangilinan J."/>
            <person name="Lipzen A."/>
            <person name="Lesage-Meessen L."/>
            <person name="Navarro D."/>
            <person name="Riley R."/>
            <person name="Grigoriev I.V."/>
            <person name="Zhou S."/>
            <person name="Raouche S."/>
            <person name="Rosso M.N."/>
        </authorList>
    </citation>
    <scope>NUCLEOTIDE SEQUENCE [LARGE SCALE GENOMIC DNA]</scope>
    <source>
        <strain evidence="2 3">BRFM 1820</strain>
    </source>
</reference>
<evidence type="ECO:0000313" key="3">
    <source>
        <dbReference type="Proteomes" id="UP000256964"/>
    </source>
</evidence>
<feature type="region of interest" description="Disordered" evidence="1">
    <location>
        <begin position="14"/>
        <end position="38"/>
    </location>
</feature>
<organism evidence="2 3">
    <name type="scientific">Lentinus brumalis</name>
    <dbReference type="NCBI Taxonomy" id="2498619"/>
    <lineage>
        <taxon>Eukaryota</taxon>
        <taxon>Fungi</taxon>
        <taxon>Dikarya</taxon>
        <taxon>Basidiomycota</taxon>
        <taxon>Agaricomycotina</taxon>
        <taxon>Agaricomycetes</taxon>
        <taxon>Polyporales</taxon>
        <taxon>Polyporaceae</taxon>
        <taxon>Lentinus</taxon>
    </lineage>
</organism>
<accession>A0A371DCT2</accession>
<dbReference type="Proteomes" id="UP000256964">
    <property type="component" value="Unassembled WGS sequence"/>
</dbReference>
<sequence length="52" mass="5877">MIVDWAIAQLDHLNTSRQSPPDSGDDNGILPPALPTTTEQWKFMEQQGRRGR</sequence>
<evidence type="ECO:0000313" key="2">
    <source>
        <dbReference type="EMBL" id="RDX50310.1"/>
    </source>
</evidence>